<dbReference type="InterPro" id="IPR007858">
    <property type="entry name" value="Dpy-30_motif"/>
</dbReference>
<dbReference type="Gene3D" id="1.20.890.10">
    <property type="entry name" value="cAMP-dependent protein kinase regulatory subunit, dimerization-anchoring domain"/>
    <property type="match status" value="1"/>
</dbReference>
<dbReference type="InterPro" id="IPR000850">
    <property type="entry name" value="Adenylat/UMP-CMP_kin"/>
</dbReference>
<dbReference type="Pfam" id="PF00406">
    <property type="entry name" value="ADK"/>
    <property type="match status" value="1"/>
</dbReference>
<dbReference type="Gene3D" id="3.40.50.300">
    <property type="entry name" value="P-loop containing nucleotide triphosphate hydrolases"/>
    <property type="match status" value="1"/>
</dbReference>
<dbReference type="PANTHER" id="PTHR23359">
    <property type="entry name" value="NUCLEOTIDE KINASE"/>
    <property type="match status" value="1"/>
</dbReference>
<evidence type="ECO:0008006" key="8">
    <source>
        <dbReference type="Google" id="ProtNLM"/>
    </source>
</evidence>
<keyword evidence="5" id="KW-0472">Membrane</keyword>
<dbReference type="PRINTS" id="PR00094">
    <property type="entry name" value="ADENYLTKNASE"/>
</dbReference>
<evidence type="ECO:0000313" key="6">
    <source>
        <dbReference type="Ensembl" id="ENSAMXP00005034706.1"/>
    </source>
</evidence>
<keyword evidence="2" id="KW-0547">Nucleotide-binding</keyword>
<keyword evidence="3" id="KW-0418">Kinase</keyword>
<dbReference type="SUPFAM" id="SSF51735">
    <property type="entry name" value="NAD(P)-binding Rossmann-fold domains"/>
    <property type="match status" value="1"/>
</dbReference>
<organism evidence="6 7">
    <name type="scientific">Astyanax mexicanus</name>
    <name type="common">Blind cave fish</name>
    <name type="synonym">Astyanax fasciatus mexicanus</name>
    <dbReference type="NCBI Taxonomy" id="7994"/>
    <lineage>
        <taxon>Eukaryota</taxon>
        <taxon>Metazoa</taxon>
        <taxon>Chordata</taxon>
        <taxon>Craniata</taxon>
        <taxon>Vertebrata</taxon>
        <taxon>Euteleostomi</taxon>
        <taxon>Actinopterygii</taxon>
        <taxon>Neopterygii</taxon>
        <taxon>Teleostei</taxon>
        <taxon>Ostariophysi</taxon>
        <taxon>Characiformes</taxon>
        <taxon>Characoidei</taxon>
        <taxon>Acestrorhamphidae</taxon>
        <taxon>Acestrorhamphinae</taxon>
        <taxon>Astyanax</taxon>
    </lineage>
</organism>
<keyword evidence="5" id="KW-1133">Transmembrane helix</keyword>
<dbReference type="InterPro" id="IPR047499">
    <property type="entry name" value="DD_AK7"/>
</dbReference>
<dbReference type="InterPro" id="IPR027417">
    <property type="entry name" value="P-loop_NTPase"/>
</dbReference>
<dbReference type="Ensembl" id="ENSAMXT00005037862.1">
    <property type="protein sequence ID" value="ENSAMXP00005034706.1"/>
    <property type="gene ID" value="ENSAMXG00005016603.1"/>
</dbReference>
<dbReference type="AlphaFoldDB" id="A0A8B9RDE8"/>
<dbReference type="InterPro" id="IPR036291">
    <property type="entry name" value="NAD(P)-bd_dom_sf"/>
</dbReference>
<dbReference type="Gene3D" id="3.40.50.720">
    <property type="entry name" value="NAD(P)-binding Rossmann-like Domain"/>
    <property type="match status" value="1"/>
</dbReference>
<feature type="transmembrane region" description="Helical" evidence="5">
    <location>
        <begin position="693"/>
        <end position="717"/>
    </location>
</feature>
<dbReference type="GO" id="GO:0006139">
    <property type="term" value="P:nucleobase-containing compound metabolic process"/>
    <property type="evidence" value="ECO:0007669"/>
    <property type="project" value="InterPro"/>
</dbReference>
<keyword evidence="5" id="KW-0812">Transmembrane</keyword>
<protein>
    <recommendedName>
        <fullName evidence="8">Nucleoside-diphosphate kinase</fullName>
    </recommendedName>
</protein>
<dbReference type="GO" id="GO:0019205">
    <property type="term" value="F:nucleobase-containing compound kinase activity"/>
    <property type="evidence" value="ECO:0007669"/>
    <property type="project" value="InterPro"/>
</dbReference>
<evidence type="ECO:0000256" key="3">
    <source>
        <dbReference type="ARBA" id="ARBA00022777"/>
    </source>
</evidence>
<dbReference type="Pfam" id="PF05186">
    <property type="entry name" value="Dpy-30"/>
    <property type="match status" value="1"/>
</dbReference>
<evidence type="ECO:0000256" key="1">
    <source>
        <dbReference type="ARBA" id="ARBA00022679"/>
    </source>
</evidence>
<dbReference type="SUPFAM" id="SSF52540">
    <property type="entry name" value="P-loop containing nucleoside triphosphate hydrolases"/>
    <property type="match status" value="1"/>
</dbReference>
<reference evidence="6" key="1">
    <citation type="submission" date="2025-08" db="UniProtKB">
        <authorList>
            <consortium name="Ensembl"/>
        </authorList>
    </citation>
    <scope>IDENTIFICATION</scope>
</reference>
<gene>
    <name evidence="6" type="primary">ak7b</name>
</gene>
<feature type="coiled-coil region" evidence="4">
    <location>
        <begin position="614"/>
        <end position="658"/>
    </location>
</feature>
<evidence type="ECO:0000256" key="5">
    <source>
        <dbReference type="SAM" id="Phobius"/>
    </source>
</evidence>
<dbReference type="CDD" id="cd01428">
    <property type="entry name" value="ADK"/>
    <property type="match status" value="1"/>
</dbReference>
<keyword evidence="4" id="KW-0175">Coiled coil</keyword>
<sequence length="728" mass="83342">MAQEAAGRARFYNRIYINNIHSYSSKHISQYLSWCRFGASLVDPEVDEREGVQDDQTNEAKAKEGTFQIVGTTSGKAEQKCSFAAAEYNVSIRIKRTELLHHLMECDVIIYNITEHADQIAEASWAVSALHKEIDEFTGPKMFILISTVMTWALSKPVDPDDPEIPFTEEDYRRRKAHPNFKDHIALEKLVVKLGKTNCSQFCTYVVAAGLQYGLEEQVFHLFFKKAWLGEAGGVPVFGDGSNIVPTVHVTDLARIVQNIIDRKPNPQYFLAVDDSKHTMEEIVRAIANNLGSGKTQTVPKDDLYLTQDLTQADIDSLFVSLRMEAAFLKENFNMRWISETGIVENIERVTEEYKLSRGLLPVRICLLGPPAVGKSTVAEKICKHYKLHHVRLKETIAETLEAGIYQDEGENEGAESSGGAQEFLETLRENMEQNGGRLDDQFIIQIMKDKLKSKPCTNQGFVLDGFPKTYDQAKELFSAEEDELEDARSKIPPHNKKIIPEFIFSLDATDAFLKKRVLNLPESVVEGTSYSQEKFLRRLASFRENNSEDETVLNFFDELEIPLEHIEITSSDDLDYLLVMEKVSKCVGQPRNYGPSSEEVELEERRQVEIRIREEAALQAEMERNEAEEVAQRTQKWEEWSRRLEEIQRQEDELLEAESVPLRQYLMRDVMPTLTQGLIECCRIRPEDPVDFLVHLLHLSYYVHVMLSSISAVVIYNTRKLRVFLHL</sequence>
<evidence type="ECO:0000313" key="7">
    <source>
        <dbReference type="Proteomes" id="UP000694621"/>
    </source>
</evidence>
<keyword evidence="1" id="KW-0808">Transferase</keyword>
<dbReference type="GO" id="GO:0005524">
    <property type="term" value="F:ATP binding"/>
    <property type="evidence" value="ECO:0007669"/>
    <property type="project" value="InterPro"/>
</dbReference>
<proteinExistence type="predicted"/>
<dbReference type="Proteomes" id="UP000694621">
    <property type="component" value="Unplaced"/>
</dbReference>
<name>A0A8B9RDE8_ASTMX</name>
<evidence type="ECO:0000256" key="4">
    <source>
        <dbReference type="SAM" id="Coils"/>
    </source>
</evidence>
<accession>A0A8B9RDE8</accession>
<dbReference type="CDD" id="cd22967">
    <property type="entry name" value="DD_AK7"/>
    <property type="match status" value="1"/>
</dbReference>
<evidence type="ECO:0000256" key="2">
    <source>
        <dbReference type="ARBA" id="ARBA00022741"/>
    </source>
</evidence>